<dbReference type="SMART" id="SM00066">
    <property type="entry name" value="GAL4"/>
    <property type="match status" value="1"/>
</dbReference>
<organism evidence="7 8">
    <name type="scientific">Saccharomyces uvarum</name>
    <name type="common">Yeast</name>
    <name type="synonym">Saccharomyces bayanus var. uvarum</name>
    <dbReference type="NCBI Taxonomy" id="230603"/>
    <lineage>
        <taxon>Eukaryota</taxon>
        <taxon>Fungi</taxon>
        <taxon>Dikarya</taxon>
        <taxon>Ascomycota</taxon>
        <taxon>Saccharomycotina</taxon>
        <taxon>Saccharomycetes</taxon>
        <taxon>Saccharomycetales</taxon>
        <taxon>Saccharomycetaceae</taxon>
        <taxon>Saccharomyces</taxon>
    </lineage>
</organism>
<keyword evidence="5" id="KW-0175">Coiled coil</keyword>
<accession>A0AA35J716</accession>
<dbReference type="SUPFAM" id="SSF57701">
    <property type="entry name" value="Zn2/Cys6 DNA-binding domain"/>
    <property type="match status" value="1"/>
</dbReference>
<name>A0AA35J716_SACUV</name>
<dbReference type="GO" id="GO:0000981">
    <property type="term" value="F:DNA-binding transcription factor activity, RNA polymerase II-specific"/>
    <property type="evidence" value="ECO:0007669"/>
    <property type="project" value="InterPro"/>
</dbReference>
<dbReference type="AlphaFoldDB" id="A0AA35J716"/>
<dbReference type="Proteomes" id="UP001162090">
    <property type="component" value="Chromosome 15"/>
</dbReference>
<dbReference type="CDD" id="cd12148">
    <property type="entry name" value="fungal_TF_MHR"/>
    <property type="match status" value="1"/>
</dbReference>
<dbReference type="InterPro" id="IPR001138">
    <property type="entry name" value="Zn2Cys6_DnaBD"/>
</dbReference>
<dbReference type="Pfam" id="PF00172">
    <property type="entry name" value="Zn_clus"/>
    <property type="match status" value="1"/>
</dbReference>
<proteinExistence type="predicted"/>
<dbReference type="InterPro" id="IPR007219">
    <property type="entry name" value="XnlR_reg_dom"/>
</dbReference>
<evidence type="ECO:0000256" key="2">
    <source>
        <dbReference type="ARBA" id="ARBA00022723"/>
    </source>
</evidence>
<keyword evidence="3" id="KW-0862">Zinc</keyword>
<dbReference type="CDD" id="cd00067">
    <property type="entry name" value="GAL4"/>
    <property type="match status" value="1"/>
</dbReference>
<evidence type="ECO:0000313" key="7">
    <source>
        <dbReference type="EMBL" id="CAI4050835.1"/>
    </source>
</evidence>
<feature type="domain" description="Zn(2)-C6 fungal-type" evidence="6">
    <location>
        <begin position="12"/>
        <end position="43"/>
    </location>
</feature>
<dbReference type="InterPro" id="IPR036864">
    <property type="entry name" value="Zn2-C6_fun-type_DNA-bd_sf"/>
</dbReference>
<dbReference type="PANTHER" id="PTHR31405:SF8">
    <property type="entry name" value="TRANSCRIPTION FACTOR PDR8-RELATED"/>
    <property type="match status" value="1"/>
</dbReference>
<sequence>MRRQSRKKPAKSCYFCRTRKLKCDRARPFCESCSSRNRKQCNYEENATSEEDFLRAKYRKCSKFEMARRIEELESQIEKQSDAEIHEEKNLLYNMRYLSSKLNRHIIFGPTSYRAILATQTNTFSKYREEIWKALKLRRNSWKRDHHYSSLSEISSIETTPLHTNSQSVVESLCESLPAYEAFRQHLVDFFASDFYHSYQIVNEQKVLKDLQDCFVKGPKNHKTGCHAIIALNLDIKKNYYKVGVMTAIMYIATHPSKVLEAVENFHKALTSFVSAKVFYIERVQFLFLRYLYLNVAGLDGGDQSHCIFLLGLTIDTAIYMGLNEDLRRLFMDKIYPIEEIPYLERLWLWILFTDVKISLSTGIPPRISDAFVDKVCLDNYSLKNDVLLYKQH</sequence>
<keyword evidence="2" id="KW-0479">Metal-binding</keyword>
<dbReference type="PANTHER" id="PTHR31405">
    <property type="entry name" value="TRANSCRIPTION FACTOR PDR8-RELATED"/>
    <property type="match status" value="1"/>
</dbReference>
<evidence type="ECO:0000256" key="1">
    <source>
        <dbReference type="ARBA" id="ARBA00004123"/>
    </source>
</evidence>
<feature type="coiled-coil region" evidence="5">
    <location>
        <begin position="63"/>
        <end position="90"/>
    </location>
</feature>
<dbReference type="EMBL" id="OX365926">
    <property type="protein sequence ID" value="CAI4050835.1"/>
    <property type="molecule type" value="Genomic_DNA"/>
</dbReference>
<keyword evidence="4" id="KW-0539">Nucleus</keyword>
<dbReference type="GO" id="GO:0005634">
    <property type="term" value="C:nucleus"/>
    <property type="evidence" value="ECO:0007669"/>
    <property type="project" value="UniProtKB-SubCell"/>
</dbReference>
<evidence type="ECO:0000259" key="6">
    <source>
        <dbReference type="PROSITE" id="PS50048"/>
    </source>
</evidence>
<dbReference type="GO" id="GO:0008270">
    <property type="term" value="F:zinc ion binding"/>
    <property type="evidence" value="ECO:0007669"/>
    <property type="project" value="InterPro"/>
</dbReference>
<dbReference type="SMART" id="SM00906">
    <property type="entry name" value="Fungal_trans"/>
    <property type="match status" value="1"/>
</dbReference>
<dbReference type="PROSITE" id="PS00463">
    <property type="entry name" value="ZN2_CY6_FUNGAL_1"/>
    <property type="match status" value="1"/>
</dbReference>
<dbReference type="Pfam" id="PF04082">
    <property type="entry name" value="Fungal_trans"/>
    <property type="match status" value="1"/>
</dbReference>
<protein>
    <recommendedName>
        <fullName evidence="6">Zn(2)-C6 fungal-type domain-containing protein</fullName>
    </recommendedName>
</protein>
<reference evidence="7" key="1">
    <citation type="submission" date="2022-10" db="EMBL/GenBank/DDBJ databases">
        <authorList>
            <person name="Byrne P K."/>
        </authorList>
    </citation>
    <scope>NUCLEOTIDE SEQUENCE</scope>
    <source>
        <strain evidence="7">CBS7001</strain>
    </source>
</reference>
<dbReference type="PROSITE" id="PS50048">
    <property type="entry name" value="ZN2_CY6_FUNGAL_2"/>
    <property type="match status" value="1"/>
</dbReference>
<evidence type="ECO:0000256" key="5">
    <source>
        <dbReference type="SAM" id="Coils"/>
    </source>
</evidence>
<dbReference type="InterPro" id="IPR052693">
    <property type="entry name" value="Yeast_MDR_Regulatory"/>
</dbReference>
<dbReference type="GO" id="GO:0003677">
    <property type="term" value="F:DNA binding"/>
    <property type="evidence" value="ECO:0007669"/>
    <property type="project" value="InterPro"/>
</dbReference>
<gene>
    <name evidence="7" type="primary">SUVC15G0010</name>
    <name evidence="7" type="ORF">SUVC_15G0010</name>
</gene>
<dbReference type="Gene3D" id="4.10.240.10">
    <property type="entry name" value="Zn(2)-C6 fungal-type DNA-binding domain"/>
    <property type="match status" value="1"/>
</dbReference>
<evidence type="ECO:0000256" key="3">
    <source>
        <dbReference type="ARBA" id="ARBA00022833"/>
    </source>
</evidence>
<dbReference type="GO" id="GO:0006351">
    <property type="term" value="P:DNA-templated transcription"/>
    <property type="evidence" value="ECO:0007669"/>
    <property type="project" value="InterPro"/>
</dbReference>
<comment type="subcellular location">
    <subcellularLocation>
        <location evidence="1">Nucleus</location>
    </subcellularLocation>
</comment>
<evidence type="ECO:0000313" key="8">
    <source>
        <dbReference type="Proteomes" id="UP001162090"/>
    </source>
</evidence>
<evidence type="ECO:0000256" key="4">
    <source>
        <dbReference type="ARBA" id="ARBA00023242"/>
    </source>
</evidence>